<accession>A0AAU9J4V3</accession>
<dbReference type="Gene3D" id="1.10.10.60">
    <property type="entry name" value="Homeodomain-like"/>
    <property type="match status" value="1"/>
</dbReference>
<proteinExistence type="predicted"/>
<name>A0AAU9J4V3_9CILI</name>
<organism evidence="1 2">
    <name type="scientific">Blepharisma stoltei</name>
    <dbReference type="NCBI Taxonomy" id="1481888"/>
    <lineage>
        <taxon>Eukaryota</taxon>
        <taxon>Sar</taxon>
        <taxon>Alveolata</taxon>
        <taxon>Ciliophora</taxon>
        <taxon>Postciliodesmatophora</taxon>
        <taxon>Heterotrichea</taxon>
        <taxon>Heterotrichida</taxon>
        <taxon>Blepharismidae</taxon>
        <taxon>Blepharisma</taxon>
    </lineage>
</organism>
<reference evidence="1" key="1">
    <citation type="submission" date="2021-09" db="EMBL/GenBank/DDBJ databases">
        <authorList>
            <consortium name="AG Swart"/>
            <person name="Singh M."/>
            <person name="Singh A."/>
            <person name="Seah K."/>
            <person name="Emmerich C."/>
        </authorList>
    </citation>
    <scope>NUCLEOTIDE SEQUENCE</scope>
    <source>
        <strain evidence="1">ATCC30299</strain>
    </source>
</reference>
<dbReference type="EMBL" id="CAJZBQ010000025">
    <property type="protein sequence ID" value="CAG9320291.1"/>
    <property type="molecule type" value="Genomic_DNA"/>
</dbReference>
<dbReference type="AlphaFoldDB" id="A0AAU9J4V3"/>
<keyword evidence="2" id="KW-1185">Reference proteome</keyword>
<sequence length="151" mass="17976">MKFRLLPFQRCPKNEHKWLLLITNKFMVKITNNAEEANSSQDMSEEKIIELADSMLCLEDPNLGKGKHWSRCETLNLIKAIIKFSTSKGIKWKQVIKEVSGKTVQQAQSRYFYIRLKVNKQFRRLREMRAHCVTSLSKEHWIDLQAWFKFK</sequence>
<dbReference type="Proteomes" id="UP001162131">
    <property type="component" value="Unassembled WGS sequence"/>
</dbReference>
<gene>
    <name evidence="1" type="ORF">BSTOLATCC_MIC26211</name>
</gene>
<evidence type="ECO:0000313" key="2">
    <source>
        <dbReference type="Proteomes" id="UP001162131"/>
    </source>
</evidence>
<dbReference type="InterPro" id="IPR009057">
    <property type="entry name" value="Homeodomain-like_sf"/>
</dbReference>
<comment type="caution">
    <text evidence="1">The sequence shown here is derived from an EMBL/GenBank/DDBJ whole genome shotgun (WGS) entry which is preliminary data.</text>
</comment>
<protein>
    <recommendedName>
        <fullName evidence="3">Myb-like domain-containing protein</fullName>
    </recommendedName>
</protein>
<evidence type="ECO:0000313" key="1">
    <source>
        <dbReference type="EMBL" id="CAG9320291.1"/>
    </source>
</evidence>
<evidence type="ECO:0008006" key="3">
    <source>
        <dbReference type="Google" id="ProtNLM"/>
    </source>
</evidence>
<dbReference type="SUPFAM" id="SSF46689">
    <property type="entry name" value="Homeodomain-like"/>
    <property type="match status" value="1"/>
</dbReference>